<dbReference type="AlphaFoldDB" id="A0A4R8MVY3"/>
<comment type="caution">
    <text evidence="1">The sequence shown here is derived from an EMBL/GenBank/DDBJ whole genome shotgun (WGS) entry which is preliminary data.</text>
</comment>
<dbReference type="STRING" id="1193051.LEP1GSC017_1344"/>
<proteinExistence type="predicted"/>
<evidence type="ECO:0000313" key="1">
    <source>
        <dbReference type="EMBL" id="TDY73624.1"/>
    </source>
</evidence>
<dbReference type="EMBL" id="SORO01000001">
    <property type="protein sequence ID" value="TDY73624.1"/>
    <property type="molecule type" value="Genomic_DNA"/>
</dbReference>
<reference evidence="1 2" key="1">
    <citation type="submission" date="2019-03" db="EMBL/GenBank/DDBJ databases">
        <title>Genomic Encyclopedia of Archaeal and Bacterial Type Strains, Phase II (KMG-II): from individual species to whole genera.</title>
        <authorList>
            <person name="Goeker M."/>
        </authorList>
    </citation>
    <scope>NUCLEOTIDE SEQUENCE [LARGE SCALE GENOMIC DNA]</scope>
    <source>
        <strain evidence="1 2">DSM 21537</strain>
    </source>
</reference>
<organism evidence="1 2">
    <name type="scientific">Leptospira meyeri</name>
    <dbReference type="NCBI Taxonomy" id="29508"/>
    <lineage>
        <taxon>Bacteria</taxon>
        <taxon>Pseudomonadati</taxon>
        <taxon>Spirochaetota</taxon>
        <taxon>Spirochaetia</taxon>
        <taxon>Leptospirales</taxon>
        <taxon>Leptospiraceae</taxon>
        <taxon>Leptospira</taxon>
    </lineage>
</organism>
<keyword evidence="2" id="KW-1185">Reference proteome</keyword>
<protein>
    <submittedName>
        <fullName evidence="1">Uncharacterized protein</fullName>
    </submittedName>
</protein>
<evidence type="ECO:0000313" key="2">
    <source>
        <dbReference type="Proteomes" id="UP000294684"/>
    </source>
</evidence>
<dbReference type="RefSeq" id="WP_004785335.1">
    <property type="nucleotide sequence ID" value="NZ_RQHI01000053.1"/>
</dbReference>
<name>A0A4R8MVY3_LEPME</name>
<sequence length="270" mass="31135">MLSRLHTNQFLKLLSVIIIFSFSIGLSPSLVANPDQFDGDIYYIDTLSQNRNRLPQRPNPDLHVPSVPAKQDITVFSNAPTDKTAYPYIQTTINFVEGHLSLKAFLSDGTEVAYSTRGEHVRYSKCFGDLCIIVSQKNLLGVSNTSTEWEKGHIFGEERYEVAMGHKAALVASDRKLYLYNSYTNRWETISLEQETLRAFANLYDKVTIITSRRILVIDLPTEMQFEQNLLLRRISQFELRDGFINFYAGDKLWMFRHQTEIFEEVDLTD</sequence>
<gene>
    <name evidence="1" type="ORF">CLV96_2660</name>
</gene>
<dbReference type="Proteomes" id="UP000294684">
    <property type="component" value="Unassembled WGS sequence"/>
</dbReference>
<accession>A0A4R8MVY3</accession>
<dbReference type="GeneID" id="79827944"/>
<dbReference type="OrthoDB" id="323430at2"/>